<dbReference type="EMBL" id="MK605245">
    <property type="protein sequence ID" value="QBQ73821.1"/>
    <property type="molecule type" value="Genomic_DNA"/>
</dbReference>
<dbReference type="Proteomes" id="UP000305808">
    <property type="component" value="Segment"/>
</dbReference>
<proteinExistence type="predicted"/>
<sequence length="161" mass="18906">MSEIVEYWDAYLKTQSKGRLKLFHDAVKRFNAEITNSYSEKWFKDKLAWRNPIYFKVRLPKENGCTRRWDFILACKCQVILDKPPKIGIPELNWNRDRHQPLMGNHTALSFQKVRTYRINPTQKAYIKDHVSGIVLEGVGTVVRVLVNGELDLTKKDRENA</sequence>
<reference evidence="1 2" key="1">
    <citation type="submission" date="2019-03" db="EMBL/GenBank/DDBJ databases">
        <title>Diversity and diversification of Nodularia spumigena cyanophages in the Baltic Sea.</title>
        <authorList>
            <person name="Sulcius S."/>
            <person name="Holmfeldt K."/>
            <person name="Simoliunas E."/>
        </authorList>
    </citation>
    <scope>NUCLEOTIDE SEQUENCE [LARGE SCALE GENOMIC DNA]</scope>
</reference>
<protein>
    <submittedName>
        <fullName evidence="1">Uncharacterized protein</fullName>
    </submittedName>
</protein>
<name>A0A482MIJ7_9CAUD</name>
<keyword evidence="2" id="KW-1185">Reference proteome</keyword>
<organism evidence="1 2">
    <name type="scientific">Nodularia phage vB_NspS-kac68v161</name>
    <dbReference type="NCBI Taxonomy" id="2557582"/>
    <lineage>
        <taxon>Viruses</taxon>
        <taxon>Duplodnaviria</taxon>
        <taxon>Heunggongvirae</taxon>
        <taxon>Uroviricota</taxon>
        <taxon>Caudoviricetes</taxon>
        <taxon>Ravarandavirus</taxon>
        <taxon>Ravarandavirus kac68v161</taxon>
    </lineage>
</organism>
<accession>A0A482MIJ7</accession>
<evidence type="ECO:0000313" key="2">
    <source>
        <dbReference type="Proteomes" id="UP000305808"/>
    </source>
</evidence>
<gene>
    <name evidence="1" type="ORF">kac68v161_gp171</name>
</gene>
<evidence type="ECO:0000313" key="1">
    <source>
        <dbReference type="EMBL" id="QBQ73821.1"/>
    </source>
</evidence>